<accession>A0A0T7FCC2</accession>
<proteinExistence type="predicted"/>
<dbReference type="InterPro" id="IPR013022">
    <property type="entry name" value="Xyl_isomerase-like_TIM-brl"/>
</dbReference>
<dbReference type="PANTHER" id="PTHR12110">
    <property type="entry name" value="HYDROXYPYRUVATE ISOMERASE"/>
    <property type="match status" value="1"/>
</dbReference>
<keyword evidence="2" id="KW-0255">Endonuclease</keyword>
<name>A0A0T7FCC2_NEOGA</name>
<reference evidence="2 3" key="1">
    <citation type="submission" date="2014-08" db="EMBL/GenBank/DDBJ databases">
        <authorList>
            <person name="Chen Y.-H."/>
        </authorList>
    </citation>
    <scope>NUCLEOTIDE SEQUENCE [LARGE SCALE GENOMIC DNA]</scope>
</reference>
<dbReference type="Pfam" id="PF01261">
    <property type="entry name" value="AP_endonuc_2"/>
    <property type="match status" value="1"/>
</dbReference>
<dbReference type="AlphaFoldDB" id="A0A0T7FCC2"/>
<evidence type="ECO:0000259" key="1">
    <source>
        <dbReference type="Pfam" id="PF01261"/>
    </source>
</evidence>
<dbReference type="Proteomes" id="UP000046176">
    <property type="component" value="Unassembled WGS sequence"/>
</dbReference>
<dbReference type="InterPro" id="IPR036237">
    <property type="entry name" value="Xyl_isomerase-like_sf"/>
</dbReference>
<protein>
    <submittedName>
        <fullName evidence="2">AP endonuclease, family 2</fullName>
    </submittedName>
</protein>
<keyword evidence="2" id="KW-0378">Hydrolase</keyword>
<dbReference type="SUPFAM" id="SSF51658">
    <property type="entry name" value="Xylose isomerase-like"/>
    <property type="match status" value="1"/>
</dbReference>
<dbReference type="EMBL" id="CCRH01000003">
    <property type="protein sequence ID" value="CDZ32599.1"/>
    <property type="molecule type" value="Genomic_DNA"/>
</dbReference>
<dbReference type="RefSeq" id="WP_046665615.1">
    <property type="nucleotide sequence ID" value="NZ_CCRH01000003.1"/>
</dbReference>
<sequence length="306" mass="33316">MTDSQFASGGYRYALNPIQWFATEDGWLDPTKGPAPRDLLKEIARSGFHAVHAQVPAGWSTEDYQNALKDAGLQPAPGYLSMALPEHGVDIATTLETARTSAAQQAQLGLTDMFIATRMTKDAPRVKRPGVGAEFDEARFVMIFDLVERASAILKEEGVKAALHPHIGTWIESEAETRRLLDNISSDQLGFGPDTGHLSWVGADVIGLISDYRDRTRVVHVKDCRLSVRDAAKAAGKSYQETVVSGLWAEPGTGELDLEGMLAALGPDFDGWLIAEVDFPTLPPFECAQASAEWLADLRRPVPSSR</sequence>
<organism evidence="2 3">
    <name type="scientific">Neorhizobium galegae bv. officinalis</name>
    <dbReference type="NCBI Taxonomy" id="323656"/>
    <lineage>
        <taxon>Bacteria</taxon>
        <taxon>Pseudomonadati</taxon>
        <taxon>Pseudomonadota</taxon>
        <taxon>Alphaproteobacteria</taxon>
        <taxon>Hyphomicrobiales</taxon>
        <taxon>Rhizobiaceae</taxon>
        <taxon>Rhizobium/Agrobacterium group</taxon>
        <taxon>Neorhizobium</taxon>
    </lineage>
</organism>
<evidence type="ECO:0000313" key="2">
    <source>
        <dbReference type="EMBL" id="CDZ32599.1"/>
    </source>
</evidence>
<keyword evidence="2" id="KW-0540">Nuclease</keyword>
<evidence type="ECO:0000313" key="3">
    <source>
        <dbReference type="Proteomes" id="UP000046176"/>
    </source>
</evidence>
<dbReference type="PANTHER" id="PTHR12110:SF41">
    <property type="entry name" value="INOSOSE DEHYDRATASE"/>
    <property type="match status" value="1"/>
</dbReference>
<dbReference type="Gene3D" id="3.20.20.150">
    <property type="entry name" value="Divalent-metal-dependent TIM barrel enzymes"/>
    <property type="match status" value="1"/>
</dbReference>
<feature type="domain" description="Xylose isomerase-like TIM barrel" evidence="1">
    <location>
        <begin position="41"/>
        <end position="297"/>
    </location>
</feature>
<dbReference type="InterPro" id="IPR050312">
    <property type="entry name" value="IolE/XylAMocC-like"/>
</dbReference>
<dbReference type="GO" id="GO:0004519">
    <property type="term" value="F:endonuclease activity"/>
    <property type="evidence" value="ECO:0007669"/>
    <property type="project" value="UniProtKB-KW"/>
</dbReference>
<gene>
    <name evidence="2" type="ORF">NGAL_HAMBI1145_13700</name>
</gene>